<evidence type="ECO:0000259" key="6">
    <source>
        <dbReference type="Pfam" id="PF00881"/>
    </source>
</evidence>
<dbReference type="SUPFAM" id="SSF55469">
    <property type="entry name" value="FMN-dependent nitroreductase-like"/>
    <property type="match status" value="1"/>
</dbReference>
<comment type="caution">
    <text evidence="7">The sequence shown here is derived from an EMBL/GenBank/DDBJ whole genome shotgun (WGS) entry which is preliminary data.</text>
</comment>
<dbReference type="NCBIfam" id="NF003768">
    <property type="entry name" value="PRK05365.1"/>
    <property type="match status" value="1"/>
</dbReference>
<evidence type="ECO:0000256" key="4">
    <source>
        <dbReference type="ARBA" id="ARBA00023002"/>
    </source>
</evidence>
<dbReference type="EC" id="1.-.-.-" evidence="5"/>
<dbReference type="PANTHER" id="PTHR43543">
    <property type="entry name" value="MALONIC SEMIALDEHYDE REDUCTASE RUTE-RELATED"/>
    <property type="match status" value="1"/>
</dbReference>
<dbReference type="GeneID" id="300655994"/>
<keyword evidence="4 5" id="KW-0560">Oxidoreductase</keyword>
<feature type="domain" description="Nitroreductase" evidence="6">
    <location>
        <begin position="24"/>
        <end position="159"/>
    </location>
</feature>
<dbReference type="PANTHER" id="PTHR43543:SF1">
    <property type="entry name" value="MALONIC SEMIALDEHYDE REDUCTASE RUTE-RELATED"/>
    <property type="match status" value="1"/>
</dbReference>
<dbReference type="EMBL" id="WXYQ01000004">
    <property type="protein sequence ID" value="NBG95079.1"/>
    <property type="molecule type" value="Genomic_DNA"/>
</dbReference>
<proteinExistence type="inferred from homology"/>
<comment type="similarity">
    <text evidence="5">Belongs to the nitroreductase family. HadB/RutE subfamily.</text>
</comment>
<keyword evidence="1 5" id="KW-0285">Flavoprotein</keyword>
<dbReference type="Gene3D" id="3.40.109.10">
    <property type="entry name" value="NADH Oxidase"/>
    <property type="match status" value="1"/>
</dbReference>
<organism evidence="7 8">
    <name type="scientific">Pyruvatibacter mobilis</name>
    <dbReference type="NCBI Taxonomy" id="1712261"/>
    <lineage>
        <taxon>Bacteria</taxon>
        <taxon>Pseudomonadati</taxon>
        <taxon>Pseudomonadota</taxon>
        <taxon>Alphaproteobacteria</taxon>
        <taxon>Hyphomicrobiales</taxon>
        <taxon>Parvibaculaceae</taxon>
        <taxon>Pyruvatibacter</taxon>
    </lineage>
</organism>
<keyword evidence="5" id="KW-0520">NAD</keyword>
<evidence type="ECO:0000256" key="5">
    <source>
        <dbReference type="HAMAP-Rule" id="MF_01204"/>
    </source>
</evidence>
<dbReference type="Pfam" id="PF00881">
    <property type="entry name" value="Nitroreductase"/>
    <property type="match status" value="1"/>
</dbReference>
<dbReference type="AlphaFoldDB" id="A0A845Q9K7"/>
<keyword evidence="2 5" id="KW-0288">FMN</keyword>
<dbReference type="GO" id="GO:0016491">
    <property type="term" value="F:oxidoreductase activity"/>
    <property type="evidence" value="ECO:0007669"/>
    <property type="project" value="UniProtKB-UniRule"/>
</dbReference>
<evidence type="ECO:0000256" key="1">
    <source>
        <dbReference type="ARBA" id="ARBA00022630"/>
    </source>
</evidence>
<name>A0A845Q9K7_9HYPH</name>
<sequence>MSDKLSAQALDQLFYEARTHNFWLDKPVSEETLQELYGLMRMGPTSANCSPARIIFVKSDEAKARLKPLLMEGNQEKTMAAPVCAIIGHDVEFYERIPELFPHNPDAKNWFNGSAEFAEQTAFRNGSLQGAYFIMAARALGLDCGPMSGFDNAGVDEAFFKGTTVKSNFLCNIGYGDAAKLDPRSPRLPFDDACTVL</sequence>
<gene>
    <name evidence="7" type="ORF">GTQ45_04980</name>
</gene>
<keyword evidence="8" id="KW-1185">Reference proteome</keyword>
<comment type="cofactor">
    <cofactor evidence="5">
        <name>FMN</name>
        <dbReference type="ChEBI" id="CHEBI:58210"/>
    </cofactor>
</comment>
<dbReference type="InterPro" id="IPR050461">
    <property type="entry name" value="Nitroreductase_HadB/RutE"/>
</dbReference>
<dbReference type="Proteomes" id="UP000470384">
    <property type="component" value="Unassembled WGS sequence"/>
</dbReference>
<evidence type="ECO:0000313" key="8">
    <source>
        <dbReference type="Proteomes" id="UP000470384"/>
    </source>
</evidence>
<evidence type="ECO:0000256" key="3">
    <source>
        <dbReference type="ARBA" id="ARBA00022857"/>
    </source>
</evidence>
<protein>
    <recommendedName>
        <fullName evidence="5">Putative NADH dehydrogenase/NAD(P)H nitroreductase GTQ45_04980</fullName>
        <ecNumber evidence="5">1.-.-.-</ecNumber>
    </recommendedName>
</protein>
<dbReference type="InterPro" id="IPR000415">
    <property type="entry name" value="Nitroreductase-like"/>
</dbReference>
<dbReference type="InterPro" id="IPR029479">
    <property type="entry name" value="Nitroreductase"/>
</dbReference>
<reference evidence="7 8" key="1">
    <citation type="journal article" date="2016" name="Int. J. Syst. Evol. Microbiol.">
        <title>Pyruvatibacter mobilis gen. nov., sp. nov., a marine bacterium from the culture broth of Picochlorum sp. 122.</title>
        <authorList>
            <person name="Wang G."/>
            <person name="Tang M."/>
            <person name="Wu H."/>
            <person name="Dai S."/>
            <person name="Li T."/>
            <person name="Chen C."/>
            <person name="He H."/>
            <person name="Fan J."/>
            <person name="Xiang W."/>
            <person name="Li X."/>
        </authorList>
    </citation>
    <scope>NUCLEOTIDE SEQUENCE [LARGE SCALE GENOMIC DNA]</scope>
    <source>
        <strain evidence="7 8">GYP-11</strain>
    </source>
</reference>
<dbReference type="InterPro" id="IPR023936">
    <property type="entry name" value="RutE-like"/>
</dbReference>
<dbReference type="CDD" id="cd02148">
    <property type="entry name" value="RutE-like"/>
    <property type="match status" value="1"/>
</dbReference>
<keyword evidence="3 5" id="KW-0521">NADP</keyword>
<evidence type="ECO:0000313" key="7">
    <source>
        <dbReference type="EMBL" id="NBG95079.1"/>
    </source>
</evidence>
<dbReference type="OrthoDB" id="9784375at2"/>
<evidence type="ECO:0000256" key="2">
    <source>
        <dbReference type="ARBA" id="ARBA00022643"/>
    </source>
</evidence>
<dbReference type="RefSeq" id="WP_160587089.1">
    <property type="nucleotide sequence ID" value="NZ_BMHN01000001.1"/>
</dbReference>
<dbReference type="HAMAP" id="MF_01204">
    <property type="entry name" value="Oxidoreductase_RutE_HadB"/>
    <property type="match status" value="1"/>
</dbReference>
<accession>A0A845Q9K7</accession>